<dbReference type="Pfam" id="PF00891">
    <property type="entry name" value="Methyltransf_2"/>
    <property type="match status" value="1"/>
</dbReference>
<dbReference type="OrthoDB" id="1606438at2759"/>
<gene>
    <name evidence="9" type="primary">LOC111010999</name>
</gene>
<sequence length="355" mass="39273">MEAKEAKETEAELRGQADIWRYMLCFADSMALKSAVQLQLADIINSHGSPITLSQIASSIASSSASPNISYLARIMRLLVRRNIFAAHHPSDGGDTLYGLTHSSRWLLRDSDLTLAPMILAELHHWLVDPWHCFAEGVKEGGDIFQKANGHDIWGFASKNPQFNQLFNDAMASTSKVVINAILSVYKDGFNSVGSLADVGGGIGGAVSEIVKAYPHMKGINYDLPHVVSTATAYPGVTHVGGDMFESVPKADAIFMKWILHDWDDKECVRILENCRKAIPEKTGKVIIVEVVLNPEGEGAFDDTRLYFDLLMLAHTNGKERTEKEWKKILEEAGFRRYKLVTLPALTSIIEAYPL</sequence>
<evidence type="ECO:0000256" key="2">
    <source>
        <dbReference type="ARBA" id="ARBA00022679"/>
    </source>
</evidence>
<dbReference type="InterPro" id="IPR016461">
    <property type="entry name" value="COMT-like"/>
</dbReference>
<keyword evidence="3" id="KW-0949">S-adenosyl-L-methionine</keyword>
<dbReference type="GO" id="GO:0008171">
    <property type="term" value="F:O-methyltransferase activity"/>
    <property type="evidence" value="ECO:0007669"/>
    <property type="project" value="InterPro"/>
</dbReference>
<dbReference type="FunFam" id="3.40.50.150:FF:000294">
    <property type="entry name" value="O-methyltransferase family protein"/>
    <property type="match status" value="1"/>
</dbReference>
<evidence type="ECO:0000256" key="3">
    <source>
        <dbReference type="ARBA" id="ARBA00022691"/>
    </source>
</evidence>
<organism evidence="8 9">
    <name type="scientific">Momordica charantia</name>
    <name type="common">Bitter gourd</name>
    <name type="synonym">Balsam pear</name>
    <dbReference type="NCBI Taxonomy" id="3673"/>
    <lineage>
        <taxon>Eukaryota</taxon>
        <taxon>Viridiplantae</taxon>
        <taxon>Streptophyta</taxon>
        <taxon>Embryophyta</taxon>
        <taxon>Tracheophyta</taxon>
        <taxon>Spermatophyta</taxon>
        <taxon>Magnoliopsida</taxon>
        <taxon>eudicotyledons</taxon>
        <taxon>Gunneridae</taxon>
        <taxon>Pentapetalae</taxon>
        <taxon>rosids</taxon>
        <taxon>fabids</taxon>
        <taxon>Cucurbitales</taxon>
        <taxon>Cucurbitaceae</taxon>
        <taxon>Momordiceae</taxon>
        <taxon>Momordica</taxon>
    </lineage>
</organism>
<keyword evidence="8" id="KW-1185">Reference proteome</keyword>
<evidence type="ECO:0000256" key="4">
    <source>
        <dbReference type="ARBA" id="ARBA00038277"/>
    </source>
</evidence>
<dbReference type="AlphaFoldDB" id="A0A6J1CFN9"/>
<keyword evidence="1" id="KW-0489">Methyltransferase</keyword>
<dbReference type="GO" id="GO:0046983">
    <property type="term" value="F:protein dimerization activity"/>
    <property type="evidence" value="ECO:0007669"/>
    <property type="project" value="InterPro"/>
</dbReference>
<evidence type="ECO:0000313" key="9">
    <source>
        <dbReference type="RefSeq" id="XP_022140296.1"/>
    </source>
</evidence>
<dbReference type="Proteomes" id="UP000504603">
    <property type="component" value="Unplaced"/>
</dbReference>
<dbReference type="SUPFAM" id="SSF53335">
    <property type="entry name" value="S-adenosyl-L-methionine-dependent methyltransferases"/>
    <property type="match status" value="1"/>
</dbReference>
<proteinExistence type="inferred from homology"/>
<evidence type="ECO:0000313" key="8">
    <source>
        <dbReference type="Proteomes" id="UP000504603"/>
    </source>
</evidence>
<dbReference type="InterPro" id="IPR036388">
    <property type="entry name" value="WH-like_DNA-bd_sf"/>
</dbReference>
<dbReference type="Gene3D" id="3.40.50.150">
    <property type="entry name" value="Vaccinia Virus protein VP39"/>
    <property type="match status" value="1"/>
</dbReference>
<dbReference type="InterPro" id="IPR012967">
    <property type="entry name" value="COMT_dimerisation"/>
</dbReference>
<comment type="similarity">
    <text evidence="4">Belongs to the class I-like SAM-binding methyltransferase superfamily. Cation-independent O-methyltransferase family.</text>
</comment>
<dbReference type="PANTHER" id="PTHR11746">
    <property type="entry name" value="O-METHYLTRANSFERASE"/>
    <property type="match status" value="1"/>
</dbReference>
<dbReference type="InterPro" id="IPR001077">
    <property type="entry name" value="COMT_C"/>
</dbReference>
<protein>
    <submittedName>
        <fullName evidence="9">Xanthohumol 4'-O-methyltransferase-like</fullName>
    </submittedName>
</protein>
<dbReference type="RefSeq" id="XP_022140296.1">
    <property type="nucleotide sequence ID" value="XM_022284604.1"/>
</dbReference>
<evidence type="ECO:0000259" key="7">
    <source>
        <dbReference type="Pfam" id="PF08100"/>
    </source>
</evidence>
<feature type="domain" description="O-methyltransferase dimerisation" evidence="7">
    <location>
        <begin position="20"/>
        <end position="109"/>
    </location>
</feature>
<dbReference type="InterPro" id="IPR029063">
    <property type="entry name" value="SAM-dependent_MTases_sf"/>
</dbReference>
<dbReference type="KEGG" id="mcha:111010999"/>
<reference evidence="9" key="1">
    <citation type="submission" date="2025-08" db="UniProtKB">
        <authorList>
            <consortium name="RefSeq"/>
        </authorList>
    </citation>
    <scope>IDENTIFICATION</scope>
    <source>
        <strain evidence="9">OHB3-1</strain>
    </source>
</reference>
<feature type="domain" description="O-methyltransferase C-terminal" evidence="6">
    <location>
        <begin position="131"/>
        <end position="336"/>
    </location>
</feature>
<name>A0A6J1CFN9_MOMCH</name>
<dbReference type="PROSITE" id="PS51683">
    <property type="entry name" value="SAM_OMT_II"/>
    <property type="match status" value="1"/>
</dbReference>
<dbReference type="SUPFAM" id="SSF46785">
    <property type="entry name" value="Winged helix' DNA-binding domain"/>
    <property type="match status" value="1"/>
</dbReference>
<dbReference type="GO" id="GO:0032259">
    <property type="term" value="P:methylation"/>
    <property type="evidence" value="ECO:0007669"/>
    <property type="project" value="UniProtKB-KW"/>
</dbReference>
<evidence type="ECO:0000259" key="6">
    <source>
        <dbReference type="Pfam" id="PF00891"/>
    </source>
</evidence>
<evidence type="ECO:0000256" key="1">
    <source>
        <dbReference type="ARBA" id="ARBA00022603"/>
    </source>
</evidence>
<dbReference type="InterPro" id="IPR036390">
    <property type="entry name" value="WH_DNA-bd_sf"/>
</dbReference>
<dbReference type="GeneID" id="111010999"/>
<feature type="active site" description="Proton acceptor" evidence="5">
    <location>
        <position position="261"/>
    </location>
</feature>
<keyword evidence="2" id="KW-0808">Transferase</keyword>
<dbReference type="Pfam" id="PF08100">
    <property type="entry name" value="Dimerisation"/>
    <property type="match status" value="1"/>
</dbReference>
<dbReference type="PIRSF" id="PIRSF005739">
    <property type="entry name" value="O-mtase"/>
    <property type="match status" value="1"/>
</dbReference>
<dbReference type="Gene3D" id="1.10.10.10">
    <property type="entry name" value="Winged helix-like DNA-binding domain superfamily/Winged helix DNA-binding domain"/>
    <property type="match status" value="1"/>
</dbReference>
<evidence type="ECO:0000256" key="5">
    <source>
        <dbReference type="PIRSR" id="PIRSR005739-1"/>
    </source>
</evidence>
<accession>A0A6J1CFN9</accession>